<feature type="transmembrane region" description="Helical" evidence="1">
    <location>
        <begin position="20"/>
        <end position="38"/>
    </location>
</feature>
<dbReference type="WBParaSite" id="Pan_g12978.t1">
    <property type="protein sequence ID" value="Pan_g12978.t1"/>
    <property type="gene ID" value="Pan_g12978"/>
</dbReference>
<evidence type="ECO:0000256" key="1">
    <source>
        <dbReference type="SAM" id="Phobius"/>
    </source>
</evidence>
<dbReference type="AlphaFoldDB" id="A0A7E4ZRD5"/>
<reference evidence="3" key="2">
    <citation type="submission" date="2020-10" db="UniProtKB">
        <authorList>
            <consortium name="WormBaseParasite"/>
        </authorList>
    </citation>
    <scope>IDENTIFICATION</scope>
</reference>
<reference evidence="2" key="1">
    <citation type="journal article" date="2013" name="Genetics">
        <title>The draft genome and transcriptome of Panagrellus redivivus are shaped by the harsh demands of a free-living lifestyle.</title>
        <authorList>
            <person name="Srinivasan J."/>
            <person name="Dillman A.R."/>
            <person name="Macchietto M.G."/>
            <person name="Heikkinen L."/>
            <person name="Lakso M."/>
            <person name="Fracchia K.M."/>
            <person name="Antoshechkin I."/>
            <person name="Mortazavi A."/>
            <person name="Wong G."/>
            <person name="Sternberg P.W."/>
        </authorList>
    </citation>
    <scope>NUCLEOTIDE SEQUENCE [LARGE SCALE GENOMIC DNA]</scope>
    <source>
        <strain evidence="2">MT8872</strain>
    </source>
</reference>
<protein>
    <submittedName>
        <fullName evidence="3">FXYD domain-containing ion transport regulator</fullName>
    </submittedName>
</protein>
<keyword evidence="1" id="KW-1133">Transmembrane helix</keyword>
<feature type="transmembrane region" description="Helical" evidence="1">
    <location>
        <begin position="81"/>
        <end position="102"/>
    </location>
</feature>
<accession>A0A7E4ZRD5</accession>
<organism evidence="2 3">
    <name type="scientific">Panagrellus redivivus</name>
    <name type="common">Microworm</name>
    <dbReference type="NCBI Taxonomy" id="6233"/>
    <lineage>
        <taxon>Eukaryota</taxon>
        <taxon>Metazoa</taxon>
        <taxon>Ecdysozoa</taxon>
        <taxon>Nematoda</taxon>
        <taxon>Chromadorea</taxon>
        <taxon>Rhabditida</taxon>
        <taxon>Tylenchina</taxon>
        <taxon>Panagrolaimomorpha</taxon>
        <taxon>Panagrolaimoidea</taxon>
        <taxon>Panagrolaimidae</taxon>
        <taxon>Panagrellus</taxon>
    </lineage>
</organism>
<keyword evidence="1" id="KW-0472">Membrane</keyword>
<keyword evidence="1" id="KW-0812">Transmembrane</keyword>
<evidence type="ECO:0000313" key="3">
    <source>
        <dbReference type="WBParaSite" id="Pan_g12978.t1"/>
    </source>
</evidence>
<keyword evidence="2" id="KW-1185">Reference proteome</keyword>
<sequence length="120" mass="13629">MPPRTLNVVLNNFDFQPTIMRLLIPILILLPIIAIWAAPAEVRTSQPTEFPAVEPTPLRIPQRNLSENCLLIFHVNYDIKLFYFFVGTTGVLLGYVMMSCFLNMYAANKEQTTPTIKTVS</sequence>
<dbReference type="Proteomes" id="UP000492821">
    <property type="component" value="Unassembled WGS sequence"/>
</dbReference>
<name>A0A7E4ZRD5_PANRE</name>
<evidence type="ECO:0000313" key="2">
    <source>
        <dbReference type="Proteomes" id="UP000492821"/>
    </source>
</evidence>
<proteinExistence type="predicted"/>